<dbReference type="Pfam" id="PF06865">
    <property type="entry name" value="Ppnp"/>
    <property type="match status" value="1"/>
</dbReference>
<accession>A0A645GCX2</accession>
<dbReference type="InterPro" id="IPR014710">
    <property type="entry name" value="RmlC-like_jellyroll"/>
</dbReference>
<dbReference type="PANTHER" id="PTHR36540:SF1">
    <property type="entry name" value="PYRIMIDINE_PURINE NUCLEOSIDE PHOSPHORYLASE"/>
    <property type="match status" value="1"/>
</dbReference>
<dbReference type="SUPFAM" id="SSF51182">
    <property type="entry name" value="RmlC-like cupins"/>
    <property type="match status" value="1"/>
</dbReference>
<dbReference type="EMBL" id="VSSQ01069722">
    <property type="protein sequence ID" value="MPN21693.1"/>
    <property type="molecule type" value="Genomic_DNA"/>
</dbReference>
<dbReference type="AlphaFoldDB" id="A0A645GCX2"/>
<dbReference type="InterPro" id="IPR011051">
    <property type="entry name" value="RmlC_Cupin_sf"/>
</dbReference>
<organism evidence="3">
    <name type="scientific">bioreactor metagenome</name>
    <dbReference type="NCBI Taxonomy" id="1076179"/>
    <lineage>
        <taxon>unclassified sequences</taxon>
        <taxon>metagenomes</taxon>
        <taxon>ecological metagenomes</taxon>
    </lineage>
</organism>
<dbReference type="GO" id="GO:0016154">
    <property type="term" value="F:pyrimidine-nucleoside phosphorylase activity"/>
    <property type="evidence" value="ECO:0007669"/>
    <property type="project" value="UniProtKB-EC"/>
</dbReference>
<evidence type="ECO:0000313" key="3">
    <source>
        <dbReference type="EMBL" id="MPN21693.1"/>
    </source>
</evidence>
<keyword evidence="2 3" id="KW-0808">Transferase</keyword>
<evidence type="ECO:0000256" key="2">
    <source>
        <dbReference type="ARBA" id="ARBA00022679"/>
    </source>
</evidence>
<comment type="caution">
    <text evidence="3">The sequence shown here is derived from an EMBL/GenBank/DDBJ whole genome shotgun (WGS) entry which is preliminary data.</text>
</comment>
<dbReference type="GO" id="GO:0004731">
    <property type="term" value="F:purine-nucleoside phosphorylase activity"/>
    <property type="evidence" value="ECO:0007669"/>
    <property type="project" value="TreeGrafter"/>
</dbReference>
<sequence>MFKTNEYFGGQVVSLAFENQGGPTTVGVMETGEYEFGTNSTEYMTVISGSLIVELPGESEFKTYLPSQTFIVAPNQKFKVKVTEQTAYLCLYK</sequence>
<dbReference type="HAMAP" id="MF_01537">
    <property type="entry name" value="Nucleos_phosphorylase_PpnP"/>
    <property type="match status" value="1"/>
</dbReference>
<proteinExistence type="inferred from homology"/>
<dbReference type="EC" id="2.4.2.2" evidence="3"/>
<protein>
    <submittedName>
        <fullName evidence="3">Pyrimidine/purine nucleoside phosphorylase</fullName>
        <ecNumber evidence="3">2.4.2.2</ecNumber>
    </submittedName>
</protein>
<reference evidence="3" key="1">
    <citation type="submission" date="2019-08" db="EMBL/GenBank/DDBJ databases">
        <authorList>
            <person name="Kucharzyk K."/>
            <person name="Murdoch R.W."/>
            <person name="Higgins S."/>
            <person name="Loffler F."/>
        </authorList>
    </citation>
    <scope>NUCLEOTIDE SEQUENCE</scope>
</reference>
<dbReference type="PANTHER" id="PTHR36540">
    <property type="entry name" value="PYRIMIDINE/PURINE NUCLEOSIDE PHOSPHORYLASE"/>
    <property type="match status" value="1"/>
</dbReference>
<dbReference type="GO" id="GO:0005829">
    <property type="term" value="C:cytosol"/>
    <property type="evidence" value="ECO:0007669"/>
    <property type="project" value="TreeGrafter"/>
</dbReference>
<gene>
    <name evidence="3" type="primary">ppnP_11</name>
    <name evidence="3" type="ORF">SDC9_169073</name>
</gene>
<dbReference type="Gene3D" id="2.60.120.10">
    <property type="entry name" value="Jelly Rolls"/>
    <property type="match status" value="1"/>
</dbReference>
<evidence type="ECO:0000256" key="1">
    <source>
        <dbReference type="ARBA" id="ARBA00022676"/>
    </source>
</evidence>
<name>A0A645GCX2_9ZZZZ</name>
<dbReference type="InterPro" id="IPR009664">
    <property type="entry name" value="Ppnp"/>
</dbReference>
<keyword evidence="1 3" id="KW-0328">Glycosyltransferase</keyword>